<evidence type="ECO:0000259" key="1">
    <source>
        <dbReference type="PROSITE" id="PS50146"/>
    </source>
</evidence>
<evidence type="ECO:0000313" key="2">
    <source>
        <dbReference type="EMBL" id="MBN1574567.1"/>
    </source>
</evidence>
<dbReference type="AlphaFoldDB" id="A0A9D8KHF7"/>
<dbReference type="PANTHER" id="PTHR12358:SF54">
    <property type="entry name" value="SPHINGOSINE KINASE RELATED PROTEIN"/>
    <property type="match status" value="1"/>
</dbReference>
<dbReference type="PROSITE" id="PS50146">
    <property type="entry name" value="DAGK"/>
    <property type="match status" value="1"/>
</dbReference>
<evidence type="ECO:0000313" key="3">
    <source>
        <dbReference type="Proteomes" id="UP000809273"/>
    </source>
</evidence>
<gene>
    <name evidence="2" type="ORF">JW984_15325</name>
</gene>
<comment type="caution">
    <text evidence="2">The sequence shown here is derived from an EMBL/GenBank/DDBJ whole genome shotgun (WGS) entry which is preliminary data.</text>
</comment>
<dbReference type="GO" id="GO:0016301">
    <property type="term" value="F:kinase activity"/>
    <property type="evidence" value="ECO:0007669"/>
    <property type="project" value="InterPro"/>
</dbReference>
<proteinExistence type="predicted"/>
<organism evidence="2 3">
    <name type="scientific">Candidatus Zymogenus saltonus</name>
    <dbReference type="NCBI Taxonomy" id="2844893"/>
    <lineage>
        <taxon>Bacteria</taxon>
        <taxon>Deltaproteobacteria</taxon>
        <taxon>Candidatus Zymogenia</taxon>
        <taxon>Candidatus Zymogeniales</taxon>
        <taxon>Candidatus Zymogenaceae</taxon>
        <taxon>Candidatus Zymogenus</taxon>
    </lineage>
</organism>
<dbReference type="Pfam" id="PF00781">
    <property type="entry name" value="DAGK_cat"/>
    <property type="match status" value="1"/>
</dbReference>
<sequence>MAEAGHKIAVILNGNASRVNNQVVKRLVSIVGGENLYYTRALDEVDGAVADILKKDYDIIFSGGGDGTIVGVVTAVVDVSGKMADSGVNISVPTIGILKMGTGNAWAWATGVNNGLKQIEEIKKGGGYSVTTFDLLKVKGRLCPFAGIGIDAQVLNDYYDLMEKLSQSFLERFFVGLNGYIYSSVTRSIPAVRAMTRGGKAPEVEVRFTGDKTFRLNRNGHYEALEDVMDQEVFRGRANIVACGTIPYFGYAFRAFPLAEAMSGTMHLRIANVRPAEALRNIPRLWRGTYNGPEFTDFLTDAVNIKFDREMPLEVGGDPHGYTSEVDFEVPEFRVSVISYKEKESYWEPSVK</sequence>
<feature type="domain" description="DAGKc" evidence="1">
    <location>
        <begin position="41"/>
        <end position="142"/>
    </location>
</feature>
<dbReference type="InterPro" id="IPR016064">
    <property type="entry name" value="NAD/diacylglycerol_kinase_sf"/>
</dbReference>
<dbReference type="PANTHER" id="PTHR12358">
    <property type="entry name" value="SPHINGOSINE KINASE"/>
    <property type="match status" value="1"/>
</dbReference>
<dbReference type="SUPFAM" id="SSF111331">
    <property type="entry name" value="NAD kinase/diacylglycerol kinase-like"/>
    <property type="match status" value="1"/>
</dbReference>
<dbReference type="Gene3D" id="3.40.50.10330">
    <property type="entry name" value="Probable inorganic polyphosphate/atp-NAD kinase, domain 1"/>
    <property type="match status" value="1"/>
</dbReference>
<reference evidence="2" key="1">
    <citation type="journal article" date="2021" name="Environ. Microbiol.">
        <title>Genomic characterization of three novel Desulfobacterota classes expand the metabolic and phylogenetic diversity of the phylum.</title>
        <authorList>
            <person name="Murphy C.L."/>
            <person name="Biggerstaff J."/>
            <person name="Eichhorn A."/>
            <person name="Ewing E."/>
            <person name="Shahan R."/>
            <person name="Soriano D."/>
            <person name="Stewart S."/>
            <person name="VanMol K."/>
            <person name="Walker R."/>
            <person name="Walters P."/>
            <person name="Elshahed M.S."/>
            <person name="Youssef N.H."/>
        </authorList>
    </citation>
    <scope>NUCLEOTIDE SEQUENCE</scope>
    <source>
        <strain evidence="2">Zod_Metabat.24</strain>
    </source>
</reference>
<dbReference type="Proteomes" id="UP000809273">
    <property type="component" value="Unassembled WGS sequence"/>
</dbReference>
<protein>
    <recommendedName>
        <fullName evidence="1">DAGKc domain-containing protein</fullName>
    </recommendedName>
</protein>
<dbReference type="InterPro" id="IPR017438">
    <property type="entry name" value="ATP-NAD_kinase_N"/>
</dbReference>
<dbReference type="InterPro" id="IPR050187">
    <property type="entry name" value="Lipid_Phosphate_FormReg"/>
</dbReference>
<reference evidence="2" key="2">
    <citation type="submission" date="2021-01" db="EMBL/GenBank/DDBJ databases">
        <authorList>
            <person name="Hahn C.R."/>
            <person name="Youssef N.H."/>
            <person name="Elshahed M."/>
        </authorList>
    </citation>
    <scope>NUCLEOTIDE SEQUENCE</scope>
    <source>
        <strain evidence="2">Zod_Metabat.24</strain>
    </source>
</reference>
<dbReference type="InterPro" id="IPR001206">
    <property type="entry name" value="Diacylglycerol_kinase_cat_dom"/>
</dbReference>
<accession>A0A9D8KHF7</accession>
<dbReference type="Gene3D" id="2.60.200.40">
    <property type="match status" value="1"/>
</dbReference>
<name>A0A9D8KHF7_9DELT</name>
<dbReference type="EMBL" id="JAFGIX010000083">
    <property type="protein sequence ID" value="MBN1574567.1"/>
    <property type="molecule type" value="Genomic_DNA"/>
</dbReference>